<dbReference type="InterPro" id="IPR031003">
    <property type="entry name" value="BcpD_PhpK_rSAM"/>
</dbReference>
<dbReference type="SFLD" id="SFLDS00029">
    <property type="entry name" value="Radical_SAM"/>
    <property type="match status" value="1"/>
</dbReference>
<gene>
    <name evidence="10" type="ORF">SAMN04489732_11222</name>
</gene>
<comment type="cofactor">
    <cofactor evidence="1">
        <name>[4Fe-4S] cluster</name>
        <dbReference type="ChEBI" id="CHEBI:49883"/>
    </cofactor>
</comment>
<dbReference type="Proteomes" id="UP000198582">
    <property type="component" value="Unassembled WGS sequence"/>
</dbReference>
<dbReference type="PROSITE" id="PS51332">
    <property type="entry name" value="B12_BINDING"/>
    <property type="match status" value="1"/>
</dbReference>
<sequence length="556" mass="62086">MTRLDCLVVGYNEGSFEEYRAVCERTRPGSPERQIYSRERLRVDGRDMPWLEAFSMLRAGVTGRPDRYHPSEVLNLACLYLTSYLRRHGFGAEAVFSVTGQHDELVAALATKPRVVAITTTFYVSASPVLPIVELVRELSPHSLIVVGGPLVDNLAQDRVLLNVADEDLNDLFDIMGADAYVWESQGEAALADICAAATAGCALDSVPNLFLRKDSRGTWSLTSRAPEANNLDECAINWSGFRDVRLGTTVQLRTARSCAFRCTFCDYPSRAGALTLAGVDTVRHELRQLAELGVRNVVFVDDTFNVPPKRFAQLCRMMLEEDLGLSWYSYLRCASTRDESVFDLAAASGCAGVFLGIESADPTVLANMKKLAQDDQYRAGLRELNQRDILTFASIIVGFPGETDKSVRRTRDFLEETRPTFWRAQSWWANPRSPIYRQREQFGIEGRAYNWRHETMTSEEAAAHCDALFDEVEATTWLPLYDFDFWSIPYLRGKGLTVPALAECLRRSQAVMRTESSSADVHAAATRSFEDYVRGLPGLDPARFRLRAAVTGASA</sequence>
<keyword evidence="3 10" id="KW-0808">Transferase</keyword>
<feature type="domain" description="B12-binding" evidence="8">
    <location>
        <begin position="56"/>
        <end position="205"/>
    </location>
</feature>
<dbReference type="GO" id="GO:0031419">
    <property type="term" value="F:cobalamin binding"/>
    <property type="evidence" value="ECO:0007669"/>
    <property type="project" value="InterPro"/>
</dbReference>
<accession>A0A1H8Y8I9</accession>
<keyword evidence="6" id="KW-0408">Iron</keyword>
<evidence type="ECO:0000256" key="4">
    <source>
        <dbReference type="ARBA" id="ARBA00022691"/>
    </source>
</evidence>
<dbReference type="InterPro" id="IPR006638">
    <property type="entry name" value="Elp3/MiaA/NifB-like_rSAM"/>
</dbReference>
<dbReference type="GO" id="GO:0005829">
    <property type="term" value="C:cytosol"/>
    <property type="evidence" value="ECO:0007669"/>
    <property type="project" value="TreeGrafter"/>
</dbReference>
<dbReference type="GO" id="GO:0032259">
    <property type="term" value="P:methylation"/>
    <property type="evidence" value="ECO:0007669"/>
    <property type="project" value="UniProtKB-KW"/>
</dbReference>
<dbReference type="SUPFAM" id="SSF102114">
    <property type="entry name" value="Radical SAM enzymes"/>
    <property type="match status" value="1"/>
</dbReference>
<name>A0A1H8Y8I9_9PSEU</name>
<evidence type="ECO:0000256" key="3">
    <source>
        <dbReference type="ARBA" id="ARBA00022679"/>
    </source>
</evidence>
<evidence type="ECO:0000313" key="10">
    <source>
        <dbReference type="EMBL" id="SEP48386.1"/>
    </source>
</evidence>
<dbReference type="InterPro" id="IPR051198">
    <property type="entry name" value="BchE-like"/>
</dbReference>
<evidence type="ECO:0000256" key="2">
    <source>
        <dbReference type="ARBA" id="ARBA00022603"/>
    </source>
</evidence>
<evidence type="ECO:0000313" key="11">
    <source>
        <dbReference type="Proteomes" id="UP000198582"/>
    </source>
</evidence>
<keyword evidence="5" id="KW-0479">Metal-binding</keyword>
<evidence type="ECO:0000259" key="8">
    <source>
        <dbReference type="PROSITE" id="PS51332"/>
    </source>
</evidence>
<keyword evidence="2 10" id="KW-0489">Methyltransferase</keyword>
<dbReference type="PANTHER" id="PTHR43409">
    <property type="entry name" value="ANAEROBIC MAGNESIUM-PROTOPORPHYRIN IX MONOMETHYL ESTER CYCLASE-RELATED"/>
    <property type="match status" value="1"/>
</dbReference>
<dbReference type="SFLD" id="SFLDG01082">
    <property type="entry name" value="B12-binding_domain_containing"/>
    <property type="match status" value="1"/>
</dbReference>
<dbReference type="Gene3D" id="3.80.30.20">
    <property type="entry name" value="tm_1862 like domain"/>
    <property type="match status" value="1"/>
</dbReference>
<dbReference type="GO" id="GO:0051539">
    <property type="term" value="F:4 iron, 4 sulfur cluster binding"/>
    <property type="evidence" value="ECO:0007669"/>
    <property type="project" value="UniProtKB-KW"/>
</dbReference>
<dbReference type="InterPro" id="IPR023404">
    <property type="entry name" value="rSAM_horseshoe"/>
</dbReference>
<dbReference type="EMBL" id="FOEF01000012">
    <property type="protein sequence ID" value="SEP48386.1"/>
    <property type="molecule type" value="Genomic_DNA"/>
</dbReference>
<dbReference type="RefSeq" id="WP_091620687.1">
    <property type="nucleotide sequence ID" value="NZ_FOEF01000012.1"/>
</dbReference>
<evidence type="ECO:0000256" key="7">
    <source>
        <dbReference type="ARBA" id="ARBA00023014"/>
    </source>
</evidence>
<evidence type="ECO:0000259" key="9">
    <source>
        <dbReference type="PROSITE" id="PS51918"/>
    </source>
</evidence>
<dbReference type="AlphaFoldDB" id="A0A1H8Y8I9"/>
<keyword evidence="7" id="KW-0411">Iron-sulfur</keyword>
<dbReference type="GO" id="GO:0008168">
    <property type="term" value="F:methyltransferase activity"/>
    <property type="evidence" value="ECO:0007669"/>
    <property type="project" value="UniProtKB-KW"/>
</dbReference>
<keyword evidence="4" id="KW-0949">S-adenosyl-L-methionine</keyword>
<dbReference type="PANTHER" id="PTHR43409:SF7">
    <property type="entry name" value="BLL1977 PROTEIN"/>
    <property type="match status" value="1"/>
</dbReference>
<dbReference type="PROSITE" id="PS51918">
    <property type="entry name" value="RADICAL_SAM"/>
    <property type="match status" value="1"/>
</dbReference>
<feature type="domain" description="Radical SAM core" evidence="9">
    <location>
        <begin position="245"/>
        <end position="467"/>
    </location>
</feature>
<reference evidence="10 11" key="1">
    <citation type="submission" date="2016-10" db="EMBL/GenBank/DDBJ databases">
        <authorList>
            <person name="de Groot N.N."/>
        </authorList>
    </citation>
    <scope>NUCLEOTIDE SEQUENCE [LARGE SCALE GENOMIC DNA]</scope>
    <source>
        <strain evidence="10 11">DSM 44993</strain>
    </source>
</reference>
<dbReference type="SFLD" id="SFLDG01123">
    <property type="entry name" value="methyltransferase_(Class_B)"/>
    <property type="match status" value="1"/>
</dbReference>
<evidence type="ECO:0000256" key="1">
    <source>
        <dbReference type="ARBA" id="ARBA00001966"/>
    </source>
</evidence>
<keyword evidence="11" id="KW-1185">Reference proteome</keyword>
<dbReference type="NCBIfam" id="TIGR04479">
    <property type="entry name" value="bcpD_PhpK_rSAM"/>
    <property type="match status" value="1"/>
</dbReference>
<dbReference type="OrthoDB" id="5298546at2"/>
<dbReference type="GO" id="GO:0046872">
    <property type="term" value="F:metal ion binding"/>
    <property type="evidence" value="ECO:0007669"/>
    <property type="project" value="UniProtKB-KW"/>
</dbReference>
<evidence type="ECO:0000256" key="5">
    <source>
        <dbReference type="ARBA" id="ARBA00022723"/>
    </source>
</evidence>
<dbReference type="CDD" id="cd01335">
    <property type="entry name" value="Radical_SAM"/>
    <property type="match status" value="1"/>
</dbReference>
<dbReference type="InterPro" id="IPR007197">
    <property type="entry name" value="rSAM"/>
</dbReference>
<dbReference type="Pfam" id="PF04055">
    <property type="entry name" value="Radical_SAM"/>
    <property type="match status" value="1"/>
</dbReference>
<proteinExistence type="predicted"/>
<dbReference type="STRING" id="394193.SAMN04489732_11222"/>
<protein>
    <submittedName>
        <fullName evidence="10">Radical SAM P-methyltransferase, PhpK family</fullName>
    </submittedName>
</protein>
<dbReference type="InterPro" id="IPR034466">
    <property type="entry name" value="Methyltransferase_Class_B"/>
</dbReference>
<organism evidence="10 11">
    <name type="scientific">Amycolatopsis saalfeldensis</name>
    <dbReference type="NCBI Taxonomy" id="394193"/>
    <lineage>
        <taxon>Bacteria</taxon>
        <taxon>Bacillati</taxon>
        <taxon>Actinomycetota</taxon>
        <taxon>Actinomycetes</taxon>
        <taxon>Pseudonocardiales</taxon>
        <taxon>Pseudonocardiaceae</taxon>
        <taxon>Amycolatopsis</taxon>
    </lineage>
</organism>
<evidence type="ECO:0000256" key="6">
    <source>
        <dbReference type="ARBA" id="ARBA00023004"/>
    </source>
</evidence>
<dbReference type="InterPro" id="IPR006158">
    <property type="entry name" value="Cobalamin-bd"/>
</dbReference>
<dbReference type="SMART" id="SM00729">
    <property type="entry name" value="Elp3"/>
    <property type="match status" value="1"/>
</dbReference>
<dbReference type="InterPro" id="IPR058240">
    <property type="entry name" value="rSAM_sf"/>
</dbReference>